<name>A0ABY4YJ06_9MICO</name>
<dbReference type="RefSeq" id="WP_252621311.1">
    <property type="nucleotide sequence ID" value="NZ_CP099490.1"/>
</dbReference>
<dbReference type="EMBL" id="CP099490">
    <property type="protein sequence ID" value="USQ76607.1"/>
    <property type="molecule type" value="Genomic_DNA"/>
</dbReference>
<proteinExistence type="predicted"/>
<gene>
    <name evidence="1" type="ORF">NF557_01355</name>
</gene>
<organism evidence="1 2">
    <name type="scientific">Ornithinimicrobium cryptoxanthini</name>
    <dbReference type="NCBI Taxonomy" id="2934161"/>
    <lineage>
        <taxon>Bacteria</taxon>
        <taxon>Bacillati</taxon>
        <taxon>Actinomycetota</taxon>
        <taxon>Actinomycetes</taxon>
        <taxon>Micrococcales</taxon>
        <taxon>Ornithinimicrobiaceae</taxon>
        <taxon>Ornithinimicrobium</taxon>
    </lineage>
</organism>
<dbReference type="Proteomes" id="UP001056535">
    <property type="component" value="Chromosome"/>
</dbReference>
<reference evidence="1" key="1">
    <citation type="submission" date="2022-06" db="EMBL/GenBank/DDBJ databases">
        <title>Ornithinimicrobium JY.X270.</title>
        <authorList>
            <person name="Huang Y."/>
        </authorList>
    </citation>
    <scope>NUCLEOTIDE SEQUENCE</scope>
    <source>
        <strain evidence="1">JY.X270</strain>
    </source>
</reference>
<protein>
    <submittedName>
        <fullName evidence="1">Uncharacterized protein</fullName>
    </submittedName>
</protein>
<sequence>MPRNIKQILTWLLFGFIIYAIITSPDRAADIVQATWDIIAEGFRNIGRFFSSLME</sequence>
<evidence type="ECO:0000313" key="1">
    <source>
        <dbReference type="EMBL" id="USQ76607.1"/>
    </source>
</evidence>
<keyword evidence="2" id="KW-1185">Reference proteome</keyword>
<evidence type="ECO:0000313" key="2">
    <source>
        <dbReference type="Proteomes" id="UP001056535"/>
    </source>
</evidence>
<accession>A0ABY4YJ06</accession>